<gene>
    <name evidence="1" type="ORF">CN495_08115</name>
</gene>
<evidence type="ECO:0000313" key="2">
    <source>
        <dbReference type="Proteomes" id="UP000219897"/>
    </source>
</evidence>
<proteinExistence type="predicted"/>
<comment type="caution">
    <text evidence="1">The sequence shown here is derived from an EMBL/GenBank/DDBJ whole genome shotgun (WGS) entry which is preliminary data.</text>
</comment>
<evidence type="ECO:0000313" key="1">
    <source>
        <dbReference type="EMBL" id="PER55708.1"/>
    </source>
</evidence>
<dbReference type="Proteomes" id="UP000219897">
    <property type="component" value="Unassembled WGS sequence"/>
</dbReference>
<sequence>MSVYVFGNLNVEGLKMAFDPSIELTKITKEARDGYMNGENLFMTAETDEELREVIKKFHLPINNTKPVVVVSGFDVQVWEKIVLLLQEHGLSVEDVQWLVGVALNSNEMEEFKVEFQDNTPIARGGYIELQGLLDMSTRFIHVKGGQCQSMFVWQPKEKVTEREKTEAIAVLTVNDNDSLSKARKQTVGRRFTFITAEKRNSRIWLAGSMVHAFQESEALIGLEADVADFYKESPVTNMPRVALRKRKEEKVSGLIQLASMVGQETVVVLEVDYTGWQDTLSALLEKNMGGVITVKGVTQEQLVQTLKEYEMVGCLCVSMD</sequence>
<dbReference type="AlphaFoldDB" id="A0ABD6SFJ5"/>
<dbReference type="EMBL" id="NTYF01000023">
    <property type="protein sequence ID" value="PER55708.1"/>
    <property type="molecule type" value="Genomic_DNA"/>
</dbReference>
<name>A0ABD6SFJ5_BACTU</name>
<organism evidence="1 2">
    <name type="scientific">Bacillus thuringiensis</name>
    <dbReference type="NCBI Taxonomy" id="1428"/>
    <lineage>
        <taxon>Bacteria</taxon>
        <taxon>Bacillati</taxon>
        <taxon>Bacillota</taxon>
        <taxon>Bacilli</taxon>
        <taxon>Bacillales</taxon>
        <taxon>Bacillaceae</taxon>
        <taxon>Bacillus</taxon>
        <taxon>Bacillus cereus group</taxon>
    </lineage>
</organism>
<protein>
    <submittedName>
        <fullName evidence="1">Uncharacterized protein</fullName>
    </submittedName>
</protein>
<dbReference type="RefSeq" id="WP_098317048.1">
    <property type="nucleotide sequence ID" value="NZ_NTYF01000023.1"/>
</dbReference>
<accession>A0ABD6SFJ5</accession>
<reference evidence="1 2" key="1">
    <citation type="submission" date="2017-09" db="EMBL/GenBank/DDBJ databases">
        <title>Large-scale bioinformatics analysis of Bacillus genomes uncovers conserved roles of natural products in bacterial physiology.</title>
        <authorList>
            <consortium name="Agbiome Team Llc"/>
            <person name="Bleich R.M."/>
            <person name="Kirk G.J."/>
            <person name="Santa Maria K.C."/>
            <person name="Allen S.E."/>
            <person name="Farag S."/>
            <person name="Shank E.A."/>
            <person name="Bowers A."/>
        </authorList>
    </citation>
    <scope>NUCLEOTIDE SEQUENCE [LARGE SCALE GENOMIC DNA]</scope>
    <source>
        <strain evidence="1 2">AFS005140</strain>
    </source>
</reference>